<dbReference type="PANTHER" id="PTHR39321">
    <property type="entry name" value="NICOTINATE-NUCLEOTIDE ADENYLYLTRANSFERASE-RELATED"/>
    <property type="match status" value="1"/>
</dbReference>
<comment type="similarity">
    <text evidence="3 11">Belongs to the NadD family.</text>
</comment>
<dbReference type="GO" id="GO:0009435">
    <property type="term" value="P:NAD+ biosynthetic process"/>
    <property type="evidence" value="ECO:0007669"/>
    <property type="project" value="UniProtKB-UniRule"/>
</dbReference>
<gene>
    <name evidence="11" type="primary">nadD</name>
    <name evidence="13" type="ORF">SAMN05444005_106103</name>
</gene>
<dbReference type="NCBIfam" id="TIGR00482">
    <property type="entry name" value="nicotinate (nicotinamide) nucleotide adenylyltransferase"/>
    <property type="match status" value="1"/>
</dbReference>
<dbReference type="Gene3D" id="3.40.50.620">
    <property type="entry name" value="HUPs"/>
    <property type="match status" value="1"/>
</dbReference>
<dbReference type="EMBL" id="FOEI01000006">
    <property type="protein sequence ID" value="SEQ09957.1"/>
    <property type="molecule type" value="Genomic_DNA"/>
</dbReference>
<dbReference type="NCBIfam" id="TIGR00125">
    <property type="entry name" value="cyt_tran_rel"/>
    <property type="match status" value="1"/>
</dbReference>
<dbReference type="AlphaFoldDB" id="A0A1H9D9F4"/>
<proteinExistence type="inferred from homology"/>
<protein>
    <recommendedName>
        <fullName evidence="11">Probable nicotinate-nucleotide adenylyltransferase</fullName>
        <ecNumber evidence="11">2.7.7.18</ecNumber>
    </recommendedName>
    <alternativeName>
        <fullName evidence="11">Deamido-NAD(+) diphosphorylase</fullName>
    </alternativeName>
    <alternativeName>
        <fullName evidence="11">Deamido-NAD(+) pyrophosphorylase</fullName>
    </alternativeName>
    <alternativeName>
        <fullName evidence="11">Nicotinate mononucleotide adenylyltransferase</fullName>
        <shortName evidence="11">NaMN adenylyltransferase</shortName>
    </alternativeName>
</protein>
<evidence type="ECO:0000256" key="8">
    <source>
        <dbReference type="ARBA" id="ARBA00022840"/>
    </source>
</evidence>
<evidence type="ECO:0000256" key="9">
    <source>
        <dbReference type="ARBA" id="ARBA00023027"/>
    </source>
</evidence>
<sequence>MEEKQTMKIGLYFGTFNPIHIGHLIIANHMAEHSDLDQIWMVVTPHNPHKQKNTLLDDYHRLHMVHLATEDFPKIKPSDVEFKLPQPNFTINTLVHLQEKHPNYEFSLIMGEDNLNSLHKWKNYEVILQHHHIYVYPRLNSGEMDEQFVNHPKIHRVGAPVVELSSTFIRESIKNNKNVIPMLPHKVWEYVEHNLFYKK</sequence>
<evidence type="ECO:0000256" key="10">
    <source>
        <dbReference type="ARBA" id="ARBA00048721"/>
    </source>
</evidence>
<dbReference type="GO" id="GO:0005524">
    <property type="term" value="F:ATP binding"/>
    <property type="evidence" value="ECO:0007669"/>
    <property type="project" value="UniProtKB-KW"/>
</dbReference>
<evidence type="ECO:0000313" key="14">
    <source>
        <dbReference type="Proteomes" id="UP000198648"/>
    </source>
</evidence>
<keyword evidence="8 11" id="KW-0067">ATP-binding</keyword>
<reference evidence="13 14" key="1">
    <citation type="submission" date="2016-10" db="EMBL/GenBank/DDBJ databases">
        <authorList>
            <person name="de Groot N.N."/>
        </authorList>
    </citation>
    <scope>NUCLEOTIDE SEQUENCE [LARGE SCALE GENOMIC DNA]</scope>
    <source>
        <strain evidence="13 14">DSM 27078</strain>
    </source>
</reference>
<feature type="domain" description="Cytidyltransferase-like" evidence="12">
    <location>
        <begin position="11"/>
        <end position="171"/>
    </location>
</feature>
<evidence type="ECO:0000259" key="12">
    <source>
        <dbReference type="Pfam" id="PF01467"/>
    </source>
</evidence>
<dbReference type="STRING" id="1299341.SAMN05444005_106103"/>
<keyword evidence="6 11" id="KW-0548">Nucleotidyltransferase</keyword>
<evidence type="ECO:0000256" key="1">
    <source>
        <dbReference type="ARBA" id="ARBA00002324"/>
    </source>
</evidence>
<evidence type="ECO:0000256" key="11">
    <source>
        <dbReference type="HAMAP-Rule" id="MF_00244"/>
    </source>
</evidence>
<dbReference type="Proteomes" id="UP000198648">
    <property type="component" value="Unassembled WGS sequence"/>
</dbReference>
<dbReference type="Pfam" id="PF01467">
    <property type="entry name" value="CTP_transf_like"/>
    <property type="match status" value="1"/>
</dbReference>
<organism evidence="13 14">
    <name type="scientific">Flavobacterium urocaniciphilum</name>
    <dbReference type="NCBI Taxonomy" id="1299341"/>
    <lineage>
        <taxon>Bacteria</taxon>
        <taxon>Pseudomonadati</taxon>
        <taxon>Bacteroidota</taxon>
        <taxon>Flavobacteriia</taxon>
        <taxon>Flavobacteriales</taxon>
        <taxon>Flavobacteriaceae</taxon>
        <taxon>Flavobacterium</taxon>
    </lineage>
</organism>
<keyword evidence="4 11" id="KW-0662">Pyridine nucleotide biosynthesis</keyword>
<evidence type="ECO:0000256" key="2">
    <source>
        <dbReference type="ARBA" id="ARBA00005019"/>
    </source>
</evidence>
<name>A0A1H9D9F4_9FLAO</name>
<dbReference type="InterPro" id="IPR004821">
    <property type="entry name" value="Cyt_trans-like"/>
</dbReference>
<evidence type="ECO:0000256" key="7">
    <source>
        <dbReference type="ARBA" id="ARBA00022741"/>
    </source>
</evidence>
<dbReference type="InterPro" id="IPR014729">
    <property type="entry name" value="Rossmann-like_a/b/a_fold"/>
</dbReference>
<dbReference type="InterPro" id="IPR005248">
    <property type="entry name" value="NadD/NMNAT"/>
</dbReference>
<dbReference type="PANTHER" id="PTHR39321:SF3">
    <property type="entry name" value="PHOSPHOPANTETHEINE ADENYLYLTRANSFERASE"/>
    <property type="match status" value="1"/>
</dbReference>
<dbReference type="SUPFAM" id="SSF52374">
    <property type="entry name" value="Nucleotidylyl transferase"/>
    <property type="match status" value="1"/>
</dbReference>
<evidence type="ECO:0000256" key="3">
    <source>
        <dbReference type="ARBA" id="ARBA00009014"/>
    </source>
</evidence>
<evidence type="ECO:0000256" key="6">
    <source>
        <dbReference type="ARBA" id="ARBA00022695"/>
    </source>
</evidence>
<keyword evidence="14" id="KW-1185">Reference proteome</keyword>
<dbReference type="HAMAP" id="MF_00244">
    <property type="entry name" value="NaMN_adenylyltr"/>
    <property type="match status" value="1"/>
</dbReference>
<evidence type="ECO:0000256" key="4">
    <source>
        <dbReference type="ARBA" id="ARBA00022642"/>
    </source>
</evidence>
<keyword evidence="9 11" id="KW-0520">NAD</keyword>
<comment type="catalytic activity">
    <reaction evidence="10 11">
        <text>nicotinate beta-D-ribonucleotide + ATP + H(+) = deamido-NAD(+) + diphosphate</text>
        <dbReference type="Rhea" id="RHEA:22860"/>
        <dbReference type="ChEBI" id="CHEBI:15378"/>
        <dbReference type="ChEBI" id="CHEBI:30616"/>
        <dbReference type="ChEBI" id="CHEBI:33019"/>
        <dbReference type="ChEBI" id="CHEBI:57502"/>
        <dbReference type="ChEBI" id="CHEBI:58437"/>
        <dbReference type="EC" id="2.7.7.18"/>
    </reaction>
</comment>
<accession>A0A1H9D9F4</accession>
<dbReference type="GO" id="GO:0004515">
    <property type="term" value="F:nicotinate-nucleotide adenylyltransferase activity"/>
    <property type="evidence" value="ECO:0007669"/>
    <property type="project" value="UniProtKB-UniRule"/>
</dbReference>
<dbReference type="CDD" id="cd02165">
    <property type="entry name" value="NMNAT"/>
    <property type="match status" value="1"/>
</dbReference>
<keyword evidence="5 11" id="KW-0808">Transferase</keyword>
<keyword evidence="7 11" id="KW-0547">Nucleotide-binding</keyword>
<evidence type="ECO:0000256" key="5">
    <source>
        <dbReference type="ARBA" id="ARBA00022679"/>
    </source>
</evidence>
<comment type="pathway">
    <text evidence="2 11">Cofactor biosynthesis; NAD(+) biosynthesis; deamido-NAD(+) from nicotinate D-ribonucleotide: step 1/1.</text>
</comment>
<evidence type="ECO:0000313" key="13">
    <source>
        <dbReference type="EMBL" id="SEQ09957.1"/>
    </source>
</evidence>
<comment type="function">
    <text evidence="1 11">Catalyzes the reversible adenylation of nicotinate mononucleotide (NaMN) to nicotinic acid adenine dinucleotide (NaAD).</text>
</comment>
<dbReference type="EC" id="2.7.7.18" evidence="11"/>
<dbReference type="UniPathway" id="UPA00253">
    <property type="reaction ID" value="UER00332"/>
</dbReference>